<dbReference type="PROSITE" id="PS50240">
    <property type="entry name" value="TRYPSIN_DOM"/>
    <property type="match status" value="1"/>
</dbReference>
<evidence type="ECO:0000313" key="9">
    <source>
        <dbReference type="Proteomes" id="UP000801492"/>
    </source>
</evidence>
<evidence type="ECO:0000256" key="6">
    <source>
        <dbReference type="SAM" id="SignalP"/>
    </source>
</evidence>
<dbReference type="GO" id="GO:0004252">
    <property type="term" value="F:serine-type endopeptidase activity"/>
    <property type="evidence" value="ECO:0007669"/>
    <property type="project" value="InterPro"/>
</dbReference>
<dbReference type="SMART" id="SM00020">
    <property type="entry name" value="Tryp_SPc"/>
    <property type="match status" value="1"/>
</dbReference>
<dbReference type="AlphaFoldDB" id="A0A8K0C4G5"/>
<keyword evidence="6" id="KW-0732">Signal</keyword>
<dbReference type="InterPro" id="IPR043504">
    <property type="entry name" value="Peptidase_S1_PA_chymotrypsin"/>
</dbReference>
<dbReference type="InterPro" id="IPR001254">
    <property type="entry name" value="Trypsin_dom"/>
</dbReference>
<comment type="similarity">
    <text evidence="1">Belongs to the peptidase S1 family.</text>
</comment>
<keyword evidence="3" id="KW-0378">Hydrolase</keyword>
<keyword evidence="9" id="KW-1185">Reference proteome</keyword>
<evidence type="ECO:0000313" key="8">
    <source>
        <dbReference type="EMBL" id="KAF2879878.1"/>
    </source>
</evidence>
<dbReference type="CDD" id="cd00190">
    <property type="entry name" value="Tryp_SPc"/>
    <property type="match status" value="1"/>
</dbReference>
<dbReference type="InterPro" id="IPR009003">
    <property type="entry name" value="Peptidase_S1_PA"/>
</dbReference>
<dbReference type="GO" id="GO:0006508">
    <property type="term" value="P:proteolysis"/>
    <property type="evidence" value="ECO:0007669"/>
    <property type="project" value="UniProtKB-KW"/>
</dbReference>
<sequence>MKFLIILFFAVNLTLLASKKQRPGSQQRIIGGSSVNVKDAKYMGSLILLNNRNIHQRHTLLCGTVIIGMSWTLTAASCLDKVADKLIHFGNVRVRTNTTNWQDDSRYRKDRRIVDSRKHQLYRGIQNYYDYNLALIKVEDRFDEVYERAINLAPDTYHYRTFSTAYVYGWGLVDPDNPAFQPPLMGTDLKISNFQECQAYVRNYYGMQISWRQVCTEPSDEKDFCTGDEGGPLVQDNYAIGLMSWNPQCAIRGVPSVYTRLSLFNEWIFRTMRELRREG</sequence>
<dbReference type="PRINTS" id="PR00722">
    <property type="entry name" value="CHYMOTRYPSIN"/>
</dbReference>
<dbReference type="SUPFAM" id="SSF50494">
    <property type="entry name" value="Trypsin-like serine proteases"/>
    <property type="match status" value="1"/>
</dbReference>
<keyword evidence="5" id="KW-1015">Disulfide bond</keyword>
<dbReference type="InterPro" id="IPR050430">
    <property type="entry name" value="Peptidase_S1"/>
</dbReference>
<evidence type="ECO:0000256" key="2">
    <source>
        <dbReference type="ARBA" id="ARBA00022670"/>
    </source>
</evidence>
<evidence type="ECO:0000259" key="7">
    <source>
        <dbReference type="PROSITE" id="PS50240"/>
    </source>
</evidence>
<feature type="domain" description="Peptidase S1" evidence="7">
    <location>
        <begin position="29"/>
        <end position="273"/>
    </location>
</feature>
<comment type="caution">
    <text evidence="8">The sequence shown here is derived from an EMBL/GenBank/DDBJ whole genome shotgun (WGS) entry which is preliminary data.</text>
</comment>
<reference evidence="8" key="1">
    <citation type="submission" date="2019-08" db="EMBL/GenBank/DDBJ databases">
        <title>The genome of the North American firefly Photinus pyralis.</title>
        <authorList>
            <consortium name="Photinus pyralis genome working group"/>
            <person name="Fallon T.R."/>
            <person name="Sander Lower S.E."/>
            <person name="Weng J.-K."/>
        </authorList>
    </citation>
    <scope>NUCLEOTIDE SEQUENCE</scope>
    <source>
        <strain evidence="8">TRF0915ILg1</strain>
        <tissue evidence="8">Whole body</tissue>
    </source>
</reference>
<keyword evidence="2" id="KW-0645">Protease</keyword>
<evidence type="ECO:0000256" key="4">
    <source>
        <dbReference type="ARBA" id="ARBA00022825"/>
    </source>
</evidence>
<dbReference type="EMBL" id="VTPC01091062">
    <property type="protein sequence ID" value="KAF2879878.1"/>
    <property type="molecule type" value="Genomic_DNA"/>
</dbReference>
<evidence type="ECO:0000256" key="5">
    <source>
        <dbReference type="ARBA" id="ARBA00023157"/>
    </source>
</evidence>
<protein>
    <recommendedName>
        <fullName evidence="7">Peptidase S1 domain-containing protein</fullName>
    </recommendedName>
</protein>
<dbReference type="PANTHER" id="PTHR24276">
    <property type="entry name" value="POLYSERASE-RELATED"/>
    <property type="match status" value="1"/>
</dbReference>
<dbReference type="PANTHER" id="PTHR24276:SF98">
    <property type="entry name" value="FI18310P1-RELATED"/>
    <property type="match status" value="1"/>
</dbReference>
<name>A0A8K0C4G5_IGNLU</name>
<accession>A0A8K0C4G5</accession>
<dbReference type="OrthoDB" id="10051896at2759"/>
<feature type="signal peptide" evidence="6">
    <location>
        <begin position="1"/>
        <end position="18"/>
    </location>
</feature>
<evidence type="ECO:0000256" key="3">
    <source>
        <dbReference type="ARBA" id="ARBA00022801"/>
    </source>
</evidence>
<gene>
    <name evidence="8" type="ORF">ILUMI_26288</name>
</gene>
<dbReference type="Proteomes" id="UP000801492">
    <property type="component" value="Unassembled WGS sequence"/>
</dbReference>
<proteinExistence type="inferred from homology"/>
<feature type="chain" id="PRO_5035480506" description="Peptidase S1 domain-containing protein" evidence="6">
    <location>
        <begin position="19"/>
        <end position="279"/>
    </location>
</feature>
<organism evidence="8 9">
    <name type="scientific">Ignelater luminosus</name>
    <name type="common">Cucubano</name>
    <name type="synonym">Pyrophorus luminosus</name>
    <dbReference type="NCBI Taxonomy" id="2038154"/>
    <lineage>
        <taxon>Eukaryota</taxon>
        <taxon>Metazoa</taxon>
        <taxon>Ecdysozoa</taxon>
        <taxon>Arthropoda</taxon>
        <taxon>Hexapoda</taxon>
        <taxon>Insecta</taxon>
        <taxon>Pterygota</taxon>
        <taxon>Neoptera</taxon>
        <taxon>Endopterygota</taxon>
        <taxon>Coleoptera</taxon>
        <taxon>Polyphaga</taxon>
        <taxon>Elateriformia</taxon>
        <taxon>Elateroidea</taxon>
        <taxon>Elateridae</taxon>
        <taxon>Agrypninae</taxon>
        <taxon>Pyrophorini</taxon>
        <taxon>Ignelater</taxon>
    </lineage>
</organism>
<dbReference type="InterPro" id="IPR001314">
    <property type="entry name" value="Peptidase_S1A"/>
</dbReference>
<dbReference type="Pfam" id="PF00089">
    <property type="entry name" value="Trypsin"/>
    <property type="match status" value="1"/>
</dbReference>
<evidence type="ECO:0000256" key="1">
    <source>
        <dbReference type="ARBA" id="ARBA00007664"/>
    </source>
</evidence>
<dbReference type="Gene3D" id="2.40.10.10">
    <property type="entry name" value="Trypsin-like serine proteases"/>
    <property type="match status" value="1"/>
</dbReference>
<keyword evidence="4" id="KW-0720">Serine protease</keyword>